<keyword evidence="4" id="KW-0378">Hydrolase</keyword>
<proteinExistence type="predicted"/>
<evidence type="ECO:0000259" key="3">
    <source>
        <dbReference type="Pfam" id="PF09374"/>
    </source>
</evidence>
<reference evidence="4 5" key="1">
    <citation type="submission" date="2023-05" db="EMBL/GenBank/DDBJ databases">
        <title>Chelatococcus sp. nov., a moderately thermophilic bacterium isolated from hot spring microbial mat.</title>
        <authorList>
            <person name="Hu C.-J."/>
            <person name="Li W.-J."/>
        </authorList>
    </citation>
    <scope>NUCLEOTIDE SEQUENCE [LARGE SCALE GENOMIC DNA]</scope>
    <source>
        <strain evidence="4 5">SYSU G07232</strain>
    </source>
</reference>
<evidence type="ECO:0000313" key="4">
    <source>
        <dbReference type="EMBL" id="MDJ1159017.1"/>
    </source>
</evidence>
<accession>A0ABT7AI07</accession>
<sequence>MAAASFERAMALVFALEGGFVNHPLDPGGTTNMGITRATLARARGRPVAVAEVMALTRAEAEAIYHRFYWRTIRADELPAGVDLALFDCAVHSGPKAAVRLLQRVLAVPADGLPGPVTLAAVARADPQGLVRALAAARLSFLARLSVFATFGRGWTRRVRRVEREALALATAVASSSSSSSSFSPSRQQRSSTMIETKSFLASRTVWANLFGLVAITLSFLGFDTSGLDSGALAEAALQVVAGASFILSTVFRLTATKRLAR</sequence>
<protein>
    <submittedName>
        <fullName evidence="4">Glycosyl hydrolase 108 family protein</fullName>
    </submittedName>
</protein>
<dbReference type="Proteomes" id="UP001321492">
    <property type="component" value="Unassembled WGS sequence"/>
</dbReference>
<keyword evidence="1" id="KW-1133">Transmembrane helix</keyword>
<feature type="domain" description="TtsA-like Glycoside hydrolase family 108" evidence="2">
    <location>
        <begin position="11"/>
        <end position="94"/>
    </location>
</feature>
<feature type="domain" description="Peptidoglycan binding" evidence="3">
    <location>
        <begin position="98"/>
        <end position="158"/>
    </location>
</feature>
<evidence type="ECO:0000259" key="2">
    <source>
        <dbReference type="Pfam" id="PF05838"/>
    </source>
</evidence>
<dbReference type="RefSeq" id="WP_283741012.1">
    <property type="nucleotide sequence ID" value="NZ_JASJEV010000007.1"/>
</dbReference>
<evidence type="ECO:0000256" key="1">
    <source>
        <dbReference type="SAM" id="Phobius"/>
    </source>
</evidence>
<dbReference type="Pfam" id="PF05838">
    <property type="entry name" value="Glyco_hydro_108"/>
    <property type="match status" value="1"/>
</dbReference>
<dbReference type="Gene3D" id="1.20.141.10">
    <property type="entry name" value="Chitosanase, subunit A, domain 1"/>
    <property type="match status" value="1"/>
</dbReference>
<keyword evidence="1" id="KW-0472">Membrane</keyword>
<dbReference type="Pfam" id="PF09374">
    <property type="entry name" value="PG_binding_3"/>
    <property type="match status" value="1"/>
</dbReference>
<feature type="transmembrane region" description="Helical" evidence="1">
    <location>
        <begin position="236"/>
        <end position="256"/>
    </location>
</feature>
<dbReference type="InterPro" id="IPR008565">
    <property type="entry name" value="TtsA-like_GH18_dom"/>
</dbReference>
<feature type="transmembrane region" description="Helical" evidence="1">
    <location>
        <begin position="206"/>
        <end position="224"/>
    </location>
</feature>
<comment type="caution">
    <text evidence="4">The sequence shown here is derived from an EMBL/GenBank/DDBJ whole genome shotgun (WGS) entry which is preliminary data.</text>
</comment>
<dbReference type="InterPro" id="IPR018537">
    <property type="entry name" value="Peptidoglycan-bd_3"/>
</dbReference>
<evidence type="ECO:0000313" key="5">
    <source>
        <dbReference type="Proteomes" id="UP001321492"/>
    </source>
</evidence>
<organism evidence="4 5">
    <name type="scientific">Chelatococcus albus</name>
    <dbReference type="NCBI Taxonomy" id="3047466"/>
    <lineage>
        <taxon>Bacteria</taxon>
        <taxon>Pseudomonadati</taxon>
        <taxon>Pseudomonadota</taxon>
        <taxon>Alphaproteobacteria</taxon>
        <taxon>Hyphomicrobiales</taxon>
        <taxon>Chelatococcaceae</taxon>
        <taxon>Chelatococcus</taxon>
    </lineage>
</organism>
<dbReference type="CDD" id="cd13926">
    <property type="entry name" value="N-acetylmuramidase_GH108"/>
    <property type="match status" value="1"/>
</dbReference>
<dbReference type="SUPFAM" id="SSF53955">
    <property type="entry name" value="Lysozyme-like"/>
    <property type="match status" value="1"/>
</dbReference>
<name>A0ABT7AI07_9HYPH</name>
<keyword evidence="5" id="KW-1185">Reference proteome</keyword>
<gene>
    <name evidence="4" type="ORF">QNA08_12300</name>
</gene>
<dbReference type="EMBL" id="JASJEV010000007">
    <property type="protein sequence ID" value="MDJ1159017.1"/>
    <property type="molecule type" value="Genomic_DNA"/>
</dbReference>
<keyword evidence="1" id="KW-0812">Transmembrane</keyword>
<dbReference type="InterPro" id="IPR023346">
    <property type="entry name" value="Lysozyme-like_dom_sf"/>
</dbReference>
<dbReference type="GO" id="GO:0016787">
    <property type="term" value="F:hydrolase activity"/>
    <property type="evidence" value="ECO:0007669"/>
    <property type="project" value="UniProtKB-KW"/>
</dbReference>